<dbReference type="Proteomes" id="UP000176917">
    <property type="component" value="Unassembled WGS sequence"/>
</dbReference>
<dbReference type="InterPro" id="IPR028055">
    <property type="entry name" value="YidC/Oxa/ALB_C"/>
</dbReference>
<keyword evidence="5" id="KW-0653">Protein transport</keyword>
<keyword evidence="6 10" id="KW-1133">Transmembrane helix</keyword>
<dbReference type="STRING" id="1802461.A3B24_01570"/>
<evidence type="ECO:0000256" key="7">
    <source>
        <dbReference type="ARBA" id="ARBA00023136"/>
    </source>
</evidence>
<proteinExistence type="inferred from homology"/>
<evidence type="ECO:0000313" key="13">
    <source>
        <dbReference type="Proteomes" id="UP000176917"/>
    </source>
</evidence>
<gene>
    <name evidence="12" type="ORF">A3B24_01570</name>
</gene>
<dbReference type="PANTHER" id="PTHR12428:SF65">
    <property type="entry name" value="CYTOCHROME C OXIDASE ASSEMBLY PROTEIN COX18, MITOCHONDRIAL"/>
    <property type="match status" value="1"/>
</dbReference>
<evidence type="ECO:0000256" key="1">
    <source>
        <dbReference type="ARBA" id="ARBA00004651"/>
    </source>
</evidence>
<comment type="subcellular location">
    <subcellularLocation>
        <location evidence="1">Cell membrane</location>
        <topology evidence="1">Multi-pass membrane protein</topology>
    </subcellularLocation>
    <subcellularLocation>
        <location evidence="9">Membrane</location>
        <topology evidence="9">Multi-pass membrane protein</topology>
    </subcellularLocation>
</comment>
<evidence type="ECO:0000256" key="3">
    <source>
        <dbReference type="ARBA" id="ARBA00022475"/>
    </source>
</evidence>
<protein>
    <recommendedName>
        <fullName evidence="11">Membrane insertase YidC/Oxa/ALB C-terminal domain-containing protein</fullName>
    </recommendedName>
</protein>
<evidence type="ECO:0000256" key="2">
    <source>
        <dbReference type="ARBA" id="ARBA00022448"/>
    </source>
</evidence>
<name>A0A1G2RJR3_9BACT</name>
<dbReference type="GO" id="GO:0005886">
    <property type="term" value="C:plasma membrane"/>
    <property type="evidence" value="ECO:0007669"/>
    <property type="project" value="UniProtKB-SubCell"/>
</dbReference>
<accession>A0A1G2RJR3</accession>
<dbReference type="PANTHER" id="PTHR12428">
    <property type="entry name" value="OXA1"/>
    <property type="match status" value="1"/>
</dbReference>
<keyword evidence="2" id="KW-0813">Transport</keyword>
<keyword evidence="3" id="KW-1003">Cell membrane</keyword>
<feature type="domain" description="Membrane insertase YidC/Oxa/ALB C-terminal" evidence="11">
    <location>
        <begin position="32"/>
        <end position="232"/>
    </location>
</feature>
<dbReference type="InterPro" id="IPR047196">
    <property type="entry name" value="YidC_ALB_C"/>
</dbReference>
<sequence length="243" mass="27260">MNIIFGFYNTLLYQPLFNSLILLYDFLPGRDFGISIIALTVIIRVAFYPLSARAFIVQKAFSELQPKLKELQEKFKHDKDMLARQTLEMYKKSGVNPLASLGPLLLQLPILLAIFQVFSKGLQESQLLNLYPFVENPGIINPMFLGLINLSEQSLVLALMAGLLQFLQMQVGLTAPRAAGSKKPGMALVQKHATPIFFAAFTIYILTRLPSAIGVYWVATSVFSIAQQWYLAKKLKLKGQSEK</sequence>
<evidence type="ECO:0000256" key="8">
    <source>
        <dbReference type="ARBA" id="ARBA00023186"/>
    </source>
</evidence>
<feature type="transmembrane region" description="Helical" evidence="10">
    <location>
        <begin position="98"/>
        <end position="119"/>
    </location>
</feature>
<keyword evidence="8" id="KW-0143">Chaperone</keyword>
<dbReference type="NCBIfam" id="TIGR03592">
    <property type="entry name" value="yidC_oxa1_cterm"/>
    <property type="match status" value="1"/>
</dbReference>
<dbReference type="GO" id="GO:0032977">
    <property type="term" value="F:membrane insertase activity"/>
    <property type="evidence" value="ECO:0007669"/>
    <property type="project" value="InterPro"/>
</dbReference>
<dbReference type="Pfam" id="PF02096">
    <property type="entry name" value="60KD_IMP"/>
    <property type="match status" value="1"/>
</dbReference>
<dbReference type="GO" id="GO:0015031">
    <property type="term" value="P:protein transport"/>
    <property type="evidence" value="ECO:0007669"/>
    <property type="project" value="UniProtKB-KW"/>
</dbReference>
<dbReference type="EMBL" id="MHUG01000016">
    <property type="protein sequence ID" value="OHA73083.1"/>
    <property type="molecule type" value="Genomic_DNA"/>
</dbReference>
<dbReference type="GO" id="GO:0051205">
    <property type="term" value="P:protein insertion into membrane"/>
    <property type="evidence" value="ECO:0007669"/>
    <property type="project" value="TreeGrafter"/>
</dbReference>
<evidence type="ECO:0000313" key="12">
    <source>
        <dbReference type="EMBL" id="OHA73083.1"/>
    </source>
</evidence>
<evidence type="ECO:0000256" key="4">
    <source>
        <dbReference type="ARBA" id="ARBA00022692"/>
    </source>
</evidence>
<feature type="transmembrane region" description="Helical" evidence="10">
    <location>
        <begin position="32"/>
        <end position="50"/>
    </location>
</feature>
<keyword evidence="4 9" id="KW-0812">Transmembrane</keyword>
<dbReference type="AlphaFoldDB" id="A0A1G2RJR3"/>
<keyword evidence="7 10" id="KW-0472">Membrane</keyword>
<dbReference type="InterPro" id="IPR001708">
    <property type="entry name" value="YidC/ALB3/OXA1/COX18"/>
</dbReference>
<organism evidence="12 13">
    <name type="scientific">Candidatus Wildermuthbacteria bacterium RIFCSPLOWO2_01_FULL_48_16</name>
    <dbReference type="NCBI Taxonomy" id="1802461"/>
    <lineage>
        <taxon>Bacteria</taxon>
        <taxon>Candidatus Wildermuthiibacteriota</taxon>
    </lineage>
</organism>
<evidence type="ECO:0000256" key="6">
    <source>
        <dbReference type="ARBA" id="ARBA00022989"/>
    </source>
</evidence>
<evidence type="ECO:0000256" key="5">
    <source>
        <dbReference type="ARBA" id="ARBA00022927"/>
    </source>
</evidence>
<feature type="transmembrane region" description="Helical" evidence="10">
    <location>
        <begin position="188"/>
        <end position="207"/>
    </location>
</feature>
<evidence type="ECO:0000256" key="10">
    <source>
        <dbReference type="SAM" id="Phobius"/>
    </source>
</evidence>
<dbReference type="CDD" id="cd20070">
    <property type="entry name" value="5TM_YidC_Alb3"/>
    <property type="match status" value="1"/>
</dbReference>
<reference evidence="12 13" key="1">
    <citation type="journal article" date="2016" name="Nat. Commun.">
        <title>Thousands of microbial genomes shed light on interconnected biogeochemical processes in an aquifer system.</title>
        <authorList>
            <person name="Anantharaman K."/>
            <person name="Brown C.T."/>
            <person name="Hug L.A."/>
            <person name="Sharon I."/>
            <person name="Castelle C.J."/>
            <person name="Probst A.J."/>
            <person name="Thomas B.C."/>
            <person name="Singh A."/>
            <person name="Wilkins M.J."/>
            <person name="Karaoz U."/>
            <person name="Brodie E.L."/>
            <person name="Williams K.H."/>
            <person name="Hubbard S.S."/>
            <person name="Banfield J.F."/>
        </authorList>
    </citation>
    <scope>NUCLEOTIDE SEQUENCE [LARGE SCALE GENOMIC DNA]</scope>
</reference>
<comment type="caution">
    <text evidence="12">The sequence shown here is derived from an EMBL/GenBank/DDBJ whole genome shotgun (WGS) entry which is preliminary data.</text>
</comment>
<evidence type="ECO:0000256" key="9">
    <source>
        <dbReference type="RuleBase" id="RU003945"/>
    </source>
</evidence>
<comment type="similarity">
    <text evidence="9">Belongs to the OXA1/ALB3/YidC family.</text>
</comment>
<evidence type="ECO:0000259" key="11">
    <source>
        <dbReference type="Pfam" id="PF02096"/>
    </source>
</evidence>